<dbReference type="Proteomes" id="UP001398556">
    <property type="component" value="Unassembled WGS sequence"/>
</dbReference>
<name>A0ABU9HRA7_9FLAO</name>
<sequence length="53" mass="6192">MKNIAPIYLYMISVACFVIANLIREQYRTLYYALLIVGILLFFIGFKNRSKKG</sequence>
<proteinExistence type="predicted"/>
<organism evidence="2 3">
    <name type="scientific">Flavobacterium flavipallidum</name>
    <dbReference type="NCBI Taxonomy" id="3139140"/>
    <lineage>
        <taxon>Bacteria</taxon>
        <taxon>Pseudomonadati</taxon>
        <taxon>Bacteroidota</taxon>
        <taxon>Flavobacteriia</taxon>
        <taxon>Flavobacteriales</taxon>
        <taxon>Flavobacteriaceae</taxon>
        <taxon>Flavobacterium</taxon>
    </lineage>
</organism>
<keyword evidence="3" id="KW-1185">Reference proteome</keyword>
<reference evidence="2 3" key="1">
    <citation type="submission" date="2024-04" db="EMBL/GenBank/DDBJ databases">
        <title>Flavobacterium sp. DGU99 16S ribosomal RNA gene Genome sequencing and assembly.</title>
        <authorList>
            <person name="Park S."/>
        </authorList>
    </citation>
    <scope>NUCLEOTIDE SEQUENCE [LARGE SCALE GENOMIC DNA]</scope>
    <source>
        <strain evidence="2 3">DGU99</strain>
    </source>
</reference>
<feature type="transmembrane region" description="Helical" evidence="1">
    <location>
        <begin position="29"/>
        <end position="46"/>
    </location>
</feature>
<feature type="transmembrane region" description="Helical" evidence="1">
    <location>
        <begin position="7"/>
        <end position="23"/>
    </location>
</feature>
<accession>A0ABU9HRA7</accession>
<comment type="caution">
    <text evidence="2">The sequence shown here is derived from an EMBL/GenBank/DDBJ whole genome shotgun (WGS) entry which is preliminary data.</text>
</comment>
<keyword evidence="1" id="KW-0812">Transmembrane</keyword>
<keyword evidence="1" id="KW-1133">Transmembrane helix</keyword>
<dbReference type="EMBL" id="JBBYHU010000048">
    <property type="protein sequence ID" value="MEL1242501.1"/>
    <property type="molecule type" value="Genomic_DNA"/>
</dbReference>
<evidence type="ECO:0000313" key="3">
    <source>
        <dbReference type="Proteomes" id="UP001398556"/>
    </source>
</evidence>
<evidence type="ECO:0000256" key="1">
    <source>
        <dbReference type="SAM" id="Phobius"/>
    </source>
</evidence>
<evidence type="ECO:0000313" key="2">
    <source>
        <dbReference type="EMBL" id="MEL1242501.1"/>
    </source>
</evidence>
<gene>
    <name evidence="2" type="ORF">AAEO59_15700</name>
</gene>
<dbReference type="RefSeq" id="WP_341701696.1">
    <property type="nucleotide sequence ID" value="NZ_JBBYHU010000048.1"/>
</dbReference>
<dbReference type="PROSITE" id="PS51257">
    <property type="entry name" value="PROKAR_LIPOPROTEIN"/>
    <property type="match status" value="1"/>
</dbReference>
<keyword evidence="1" id="KW-0472">Membrane</keyword>
<protein>
    <submittedName>
        <fullName evidence="2">Uncharacterized protein</fullName>
    </submittedName>
</protein>